<evidence type="ECO:0000256" key="1">
    <source>
        <dbReference type="SAM" id="MobiDB-lite"/>
    </source>
</evidence>
<protein>
    <submittedName>
        <fullName evidence="2">Uncharacterized protein</fullName>
    </submittedName>
</protein>
<feature type="region of interest" description="Disordered" evidence="1">
    <location>
        <begin position="1"/>
        <end position="62"/>
    </location>
</feature>
<dbReference type="Proteomes" id="UP000008064">
    <property type="component" value="Unassembled WGS sequence"/>
</dbReference>
<dbReference type="GeneID" id="18814362"/>
<gene>
    <name evidence="2" type="ORF">SERLADRAFT_434274</name>
</gene>
<evidence type="ECO:0000313" key="2">
    <source>
        <dbReference type="EMBL" id="EGO28364.1"/>
    </source>
</evidence>
<accession>F8NK98</accession>
<proteinExistence type="predicted"/>
<reference evidence="2" key="1">
    <citation type="submission" date="2011-04" db="EMBL/GenBank/DDBJ databases">
        <title>Evolution of plant cell wall degrading machinery underlies the functional diversity of forest fungi.</title>
        <authorList>
            <consortium name="US DOE Joint Genome Institute (JGI-PGF)"/>
            <person name="Eastwood D.C."/>
            <person name="Floudas D."/>
            <person name="Binder M."/>
            <person name="Majcherczyk A."/>
            <person name="Schneider P."/>
            <person name="Aerts A."/>
            <person name="Asiegbu F.O."/>
            <person name="Baker S.E."/>
            <person name="Barry K."/>
            <person name="Bendiksby M."/>
            <person name="Blumentritt M."/>
            <person name="Coutinho P.M."/>
            <person name="Cullen D."/>
            <person name="Cullen D."/>
            <person name="Gathman A."/>
            <person name="Goodell B."/>
            <person name="Henrissat B."/>
            <person name="Ihrmark K."/>
            <person name="Kauserud H."/>
            <person name="Kohler A."/>
            <person name="LaButti K."/>
            <person name="Lapidus A."/>
            <person name="Lavin J.L."/>
            <person name="Lee Y.-H."/>
            <person name="Lindquist E."/>
            <person name="Lilly W."/>
            <person name="Lucas S."/>
            <person name="Morin E."/>
            <person name="Murat C."/>
            <person name="Oguiza J.A."/>
            <person name="Park J."/>
            <person name="Pisabarro A.G."/>
            <person name="Riley R."/>
            <person name="Rosling A."/>
            <person name="Salamov A."/>
            <person name="Schmidt O."/>
            <person name="Schmutz J."/>
            <person name="Skrede I."/>
            <person name="Stenlid J."/>
            <person name="Wiebenga A."/>
            <person name="Xie X."/>
            <person name="Kues U."/>
            <person name="Hibbett D.S."/>
            <person name="Hoffmeister D."/>
            <person name="Hogberg N."/>
            <person name="Martin F."/>
            <person name="Grigoriev I.V."/>
            <person name="Watkinson S.C."/>
        </authorList>
    </citation>
    <scope>NUCLEOTIDE SEQUENCE</scope>
    <source>
        <strain evidence="2">S7.9</strain>
    </source>
</reference>
<feature type="compositionally biased region" description="Basic and acidic residues" evidence="1">
    <location>
        <begin position="7"/>
        <end position="29"/>
    </location>
</feature>
<name>F8NK98_SERL9</name>
<dbReference type="AlphaFoldDB" id="F8NK98"/>
<dbReference type="HOGENOM" id="CLU_2905554_0_0_1"/>
<dbReference type="EMBL" id="GL945430">
    <property type="protein sequence ID" value="EGO28364.1"/>
    <property type="molecule type" value="Genomic_DNA"/>
</dbReference>
<organism>
    <name type="scientific">Serpula lacrymans var. lacrymans (strain S7.9)</name>
    <name type="common">Dry rot fungus</name>
    <dbReference type="NCBI Taxonomy" id="578457"/>
    <lineage>
        <taxon>Eukaryota</taxon>
        <taxon>Fungi</taxon>
        <taxon>Dikarya</taxon>
        <taxon>Basidiomycota</taxon>
        <taxon>Agaricomycotina</taxon>
        <taxon>Agaricomycetes</taxon>
        <taxon>Agaricomycetidae</taxon>
        <taxon>Boletales</taxon>
        <taxon>Coniophorineae</taxon>
        <taxon>Serpulaceae</taxon>
        <taxon>Serpula</taxon>
    </lineage>
</organism>
<dbReference type="KEGG" id="sla:SERLADRAFT_434274"/>
<sequence>MARVPNLRKDTDMLDRKSKACVDNDEHQKSISTAHELSREQPKSQWNPSEQIDGPHPACFLA</sequence>
<dbReference type="RefSeq" id="XP_007314563.1">
    <property type="nucleotide sequence ID" value="XM_007314501.1"/>
</dbReference>